<dbReference type="STRING" id="797302.Halru_1385"/>
<dbReference type="AlphaFoldDB" id="L0IB02"/>
<protein>
    <submittedName>
        <fullName evidence="5">Putative DNA binding protein</fullName>
    </submittedName>
</protein>
<dbReference type="InterPro" id="IPR056493">
    <property type="entry name" value="HVO_0513_N"/>
</dbReference>
<evidence type="ECO:0000256" key="2">
    <source>
        <dbReference type="ARBA" id="ARBA00023163"/>
    </source>
</evidence>
<dbReference type="Proteomes" id="UP000010846">
    <property type="component" value="Chromosome"/>
</dbReference>
<evidence type="ECO:0000256" key="1">
    <source>
        <dbReference type="ARBA" id="ARBA00023015"/>
    </source>
</evidence>
<accession>L0IB02</accession>
<feature type="domain" description="HTH bat-type" evidence="3">
    <location>
        <begin position="164"/>
        <end position="215"/>
    </location>
</feature>
<organism evidence="5 6">
    <name type="scientific">Halovivax ruber (strain DSM 18193 / JCM 13892 / XH-70)</name>
    <dbReference type="NCBI Taxonomy" id="797302"/>
    <lineage>
        <taxon>Archaea</taxon>
        <taxon>Methanobacteriati</taxon>
        <taxon>Methanobacteriota</taxon>
        <taxon>Stenosarchaea group</taxon>
        <taxon>Halobacteria</taxon>
        <taxon>Halobacteriales</taxon>
        <taxon>Natrialbaceae</taxon>
        <taxon>Halovivax</taxon>
    </lineage>
</organism>
<feature type="domain" description="HVO-0513-like N-terminal" evidence="4">
    <location>
        <begin position="46"/>
        <end position="155"/>
    </location>
</feature>
<dbReference type="EMBL" id="CP003050">
    <property type="protein sequence ID" value="AGB15998.1"/>
    <property type="molecule type" value="Genomic_DNA"/>
</dbReference>
<evidence type="ECO:0000259" key="4">
    <source>
        <dbReference type="Pfam" id="PF24278"/>
    </source>
</evidence>
<dbReference type="HOGENOM" id="CLU_092678_1_0_2"/>
<evidence type="ECO:0000259" key="3">
    <source>
        <dbReference type="Pfam" id="PF04967"/>
    </source>
</evidence>
<dbReference type="PANTHER" id="PTHR34236">
    <property type="entry name" value="DIMETHYL SULFOXIDE REDUCTASE TRANSCRIPTIONAL ACTIVATOR"/>
    <property type="match status" value="1"/>
</dbReference>
<gene>
    <name evidence="5" type="ordered locus">Halru_1385</name>
</gene>
<sequence length="223" mass="24169">MPCLRTTVVKSLRIAIEPDPETVAPESNLAVAAPAIDRQLILGGFVHDSVESTISYVDGDPDAVAEILRESTGVETYEITRSTGGCYLYQQQGLTESALDLFEAFFRESIVVLTPYELRADGSIRMTVVGDGAKVQAVIEEFPDEVTVEIVRVGDSVGGPASELSARQREAVSVAWDCGYYEVPRETGIERVAAELDCAISTASDLIRRAESRLVANALDVRR</sequence>
<evidence type="ECO:0000313" key="6">
    <source>
        <dbReference type="Proteomes" id="UP000010846"/>
    </source>
</evidence>
<evidence type="ECO:0000313" key="5">
    <source>
        <dbReference type="EMBL" id="AGB15998.1"/>
    </source>
</evidence>
<keyword evidence="6" id="KW-1185">Reference proteome</keyword>
<keyword evidence="1" id="KW-0805">Transcription regulation</keyword>
<dbReference type="eggNOG" id="arCOG02274">
    <property type="taxonomic scope" value="Archaea"/>
</dbReference>
<dbReference type="KEGG" id="hru:Halru_1385"/>
<proteinExistence type="predicted"/>
<keyword evidence="2" id="KW-0804">Transcription</keyword>
<dbReference type="Pfam" id="PF04967">
    <property type="entry name" value="HTH_10"/>
    <property type="match status" value="1"/>
</dbReference>
<dbReference type="Pfam" id="PF24278">
    <property type="entry name" value="HVO_0513_N"/>
    <property type="match status" value="1"/>
</dbReference>
<dbReference type="PANTHER" id="PTHR34236:SF1">
    <property type="entry name" value="DIMETHYL SULFOXIDE REDUCTASE TRANSCRIPTIONAL ACTIVATOR"/>
    <property type="match status" value="1"/>
</dbReference>
<dbReference type="InterPro" id="IPR007050">
    <property type="entry name" value="HTH_bacterioopsin"/>
</dbReference>
<reference evidence="5" key="1">
    <citation type="submission" date="2011-09" db="EMBL/GenBank/DDBJ databases">
        <title>Complete sequence of Halovivax ruber XH-70.</title>
        <authorList>
            <consortium name="US DOE Joint Genome Institute"/>
            <person name="Lucas S."/>
            <person name="Han J."/>
            <person name="Lapidus A."/>
            <person name="Cheng J.-F."/>
            <person name="Goodwin L."/>
            <person name="Pitluck S."/>
            <person name="Peters L."/>
            <person name="Mikhailova N."/>
            <person name="Davenport K."/>
            <person name="Detter J.C."/>
            <person name="Han C."/>
            <person name="Tapia R."/>
            <person name="Land M."/>
            <person name="Hauser L."/>
            <person name="Kyrpides N."/>
            <person name="Ivanova N."/>
            <person name="Pagani I."/>
            <person name="Sproer C."/>
            <person name="Anderson I."/>
            <person name="Woyke T."/>
        </authorList>
    </citation>
    <scope>NUCLEOTIDE SEQUENCE</scope>
    <source>
        <strain evidence="5">XH-70</strain>
    </source>
</reference>
<name>L0IB02_HALRX</name>